<keyword evidence="3" id="KW-1185">Reference proteome</keyword>
<evidence type="ECO:0000313" key="2">
    <source>
        <dbReference type="EMBL" id="MBB6674883.1"/>
    </source>
</evidence>
<feature type="transmembrane region" description="Helical" evidence="1">
    <location>
        <begin position="182"/>
        <end position="198"/>
    </location>
</feature>
<accession>A0A7X0RWC6</accession>
<feature type="transmembrane region" description="Helical" evidence="1">
    <location>
        <begin position="443"/>
        <end position="465"/>
    </location>
</feature>
<proteinExistence type="predicted"/>
<evidence type="ECO:0000256" key="1">
    <source>
        <dbReference type="SAM" id="Phobius"/>
    </source>
</evidence>
<name>A0A7X0RWC6_9BACL</name>
<evidence type="ECO:0000313" key="3">
    <source>
        <dbReference type="Proteomes" id="UP000547209"/>
    </source>
</evidence>
<protein>
    <recommendedName>
        <fullName evidence="4">Glycosyltransferase RgtA/B/C/D-like domain-containing protein</fullName>
    </recommendedName>
</protein>
<gene>
    <name evidence="2" type="ORF">H7C19_29815</name>
</gene>
<evidence type="ECO:0008006" key="4">
    <source>
        <dbReference type="Google" id="ProtNLM"/>
    </source>
</evidence>
<feature type="transmembrane region" description="Helical" evidence="1">
    <location>
        <begin position="412"/>
        <end position="431"/>
    </location>
</feature>
<feature type="transmembrane region" description="Helical" evidence="1">
    <location>
        <begin position="96"/>
        <end position="115"/>
    </location>
</feature>
<organism evidence="2 3">
    <name type="scientific">Cohnella nanjingensis</name>
    <dbReference type="NCBI Taxonomy" id="1387779"/>
    <lineage>
        <taxon>Bacteria</taxon>
        <taxon>Bacillati</taxon>
        <taxon>Bacillota</taxon>
        <taxon>Bacilli</taxon>
        <taxon>Bacillales</taxon>
        <taxon>Paenibacillaceae</taxon>
        <taxon>Cohnella</taxon>
    </lineage>
</organism>
<comment type="caution">
    <text evidence="2">The sequence shown here is derived from an EMBL/GenBank/DDBJ whole genome shotgun (WGS) entry which is preliminary data.</text>
</comment>
<feature type="transmembrane region" description="Helical" evidence="1">
    <location>
        <begin position="229"/>
        <end position="247"/>
    </location>
</feature>
<dbReference type="AlphaFoldDB" id="A0A7X0RWC6"/>
<dbReference type="Proteomes" id="UP000547209">
    <property type="component" value="Unassembled WGS sequence"/>
</dbReference>
<dbReference type="EMBL" id="JACJVP010000057">
    <property type="protein sequence ID" value="MBB6674883.1"/>
    <property type="molecule type" value="Genomic_DNA"/>
</dbReference>
<keyword evidence="1" id="KW-1133">Transmembrane helix</keyword>
<feature type="transmembrane region" description="Helical" evidence="1">
    <location>
        <begin position="382"/>
        <end position="400"/>
    </location>
</feature>
<keyword evidence="1" id="KW-0472">Membrane</keyword>
<feature type="transmembrane region" description="Helical" evidence="1">
    <location>
        <begin position="159"/>
        <end position="175"/>
    </location>
</feature>
<sequence>MAWLTVAIGAVLLIYLLMVPPVLGVADNGDFNRVMGASGIAYTDPHESYADRYFGYAHREYGYGNFTSGGYVSTHVLLVALAGGIGRILDPHVFDIRVLGACYVVLTLAAFALLVRHAPSARGRTATGLVAAFLAAMLIMTFGDVGYTAYFQSFFGEPFALVGMLLAVASALALSRTPRPSAWLYALFIAASIAVATSKIQNAPLGFAFALLAWRMLALRADRFWHRRVLAGTGVLLLASVLMIAVAPNELKHINLYQSIFFGVLKDSPNVQKDMRELGVPEKYAGLAGTNYFQKDTVIPQSDPVLREEVLEKLGHRDIALFYLKHPRRFIGKLEKGAAHGALVRPYYLGNYDQREGRPRGELSYAFSSWSEWKRNHMPHTLGWFAACYAVYLAGLALWWTRARTRAARLAAETLAIVAISGLFALMVPLVGDGEADIGKHLFMFNVCFDMMVVSALTGVVYGAAHGVASRWTTRRGKEERGIPGDARQVHHD</sequence>
<feature type="transmembrane region" description="Helical" evidence="1">
    <location>
        <begin position="127"/>
        <end position="147"/>
    </location>
</feature>
<feature type="transmembrane region" description="Helical" evidence="1">
    <location>
        <begin position="204"/>
        <end position="222"/>
    </location>
</feature>
<reference evidence="2 3" key="1">
    <citation type="submission" date="2020-08" db="EMBL/GenBank/DDBJ databases">
        <title>Cohnella phylogeny.</title>
        <authorList>
            <person name="Dunlap C."/>
        </authorList>
    </citation>
    <scope>NUCLEOTIDE SEQUENCE [LARGE SCALE GENOMIC DNA]</scope>
    <source>
        <strain evidence="2 3">DSM 28246</strain>
    </source>
</reference>
<keyword evidence="1" id="KW-0812">Transmembrane</keyword>